<keyword evidence="5 7" id="KW-0408">Iron</keyword>
<dbReference type="EMBL" id="MG886390">
    <property type="protein sequence ID" value="AVY05533.1"/>
    <property type="molecule type" value="Genomic_DNA"/>
</dbReference>
<comment type="similarity">
    <text evidence="1">Belongs to the cytochrome P450 family.</text>
</comment>
<dbReference type="PANTHER" id="PTHR24291">
    <property type="entry name" value="CYTOCHROME P450 FAMILY 4"/>
    <property type="match status" value="1"/>
</dbReference>
<evidence type="ECO:0000256" key="7">
    <source>
        <dbReference type="PIRSR" id="PIRSR602401-1"/>
    </source>
</evidence>
<dbReference type="InterPro" id="IPR002401">
    <property type="entry name" value="Cyt_P450_E_grp-I"/>
</dbReference>
<evidence type="ECO:0000256" key="2">
    <source>
        <dbReference type="ARBA" id="ARBA00022617"/>
    </source>
</evidence>
<organism evidence="9">
    <name type="scientific">Nodulisporium sp</name>
    <dbReference type="NCBI Taxonomy" id="1897413"/>
    <lineage>
        <taxon>Eukaryota</taxon>
        <taxon>Fungi</taxon>
        <taxon>Dikarya</taxon>
        <taxon>Ascomycota</taxon>
        <taxon>Pezizomycotina</taxon>
        <taxon>Sordariomycetes</taxon>
        <taxon>Xylariomycetidae</taxon>
        <taxon>Xylariales</taxon>
        <taxon>Xylariaceae</taxon>
        <taxon>Nodulisporium</taxon>
    </lineage>
</organism>
<reference evidence="9" key="1">
    <citation type="submission" date="2018-02" db="EMBL/GenBank/DDBJ databases">
        <title>Biosynthetic Pathway for Furanosteroid Demethoxyviridin and Identification of an Unusual Pregnane Side-chain Cleavage.</title>
        <authorList>
            <person name="Wang G.-Q."/>
            <person name="Chen G.-D."/>
            <person name="Qin S.-Y."/>
            <person name="Hu D."/>
            <person name="Awakawa T."/>
            <person name="Li S.-Y."/>
            <person name="Lv J.-M."/>
            <person name="Wang C.-X."/>
            <person name="Yao X.-S."/>
            <person name="Abe I."/>
            <person name="Gao H."/>
        </authorList>
    </citation>
    <scope>NUCLEOTIDE SEQUENCE</scope>
    <source>
        <strain evidence="9">JN3099</strain>
    </source>
</reference>
<keyword evidence="8" id="KW-1133">Transmembrane helix</keyword>
<dbReference type="PRINTS" id="PR00463">
    <property type="entry name" value="EP450I"/>
</dbReference>
<dbReference type="AlphaFoldDB" id="A0A2R4QF56"/>
<evidence type="ECO:0000256" key="6">
    <source>
        <dbReference type="ARBA" id="ARBA00023033"/>
    </source>
</evidence>
<keyword evidence="8" id="KW-0472">Membrane</keyword>
<proteinExistence type="inferred from homology"/>
<sequence length="555" mass="63998">MAFVNVDLGATRFVLSTILVLLGGWALYFLYDGVTMRQRFRRMRAQGIPIPEPYSLIFGHLPLLMTLNKGYPNDAHANYAFKNLIQNWQKYYPNESKCPPLLYLDLWPFFPHALITVVSPELCHQFTQENPQPRHIIFKWAMTPLTGGIDLLSMNVADHQVWRTRLNPAFSTRNLYANTPGIVEEVSVFARLLKEMAGKNGEWGQMFTLYSRCCRLTFDVILRFVLGIRTQEQTKGPGPLLVAFRTIIPYCNTRNLRNMTVRLLPPYRRLHAHNSKIIRDILTPEIMKSFNSQSDKQNAVIDFAVRDVTQGKEPPSSEFMDALIATIKAFLFAGHDTTAQTICWLLWEINKNPEIWPRLRAEHDEVLGPDPSQAEEILRENPHKTNELRYTTAVVKEALRTHGLGSTFREGSHSFNFVWEGRRYPTYNAVIQTIPTAMLLHPELWPRVNDFIPERYLVPEGNPLRPIENAWRPFEMGNMRCIGEPLGMTELILVLVFVAREIDFDFNYSEWDKVQHRDPSKPPSLVDGERAYRCGEGMGCVKDQLPTRVRLRAGR</sequence>
<keyword evidence="8" id="KW-0812">Transmembrane</keyword>
<evidence type="ECO:0000256" key="4">
    <source>
        <dbReference type="ARBA" id="ARBA00023002"/>
    </source>
</evidence>
<dbReference type="GO" id="GO:0016705">
    <property type="term" value="F:oxidoreductase activity, acting on paired donors, with incorporation or reduction of molecular oxygen"/>
    <property type="evidence" value="ECO:0007669"/>
    <property type="project" value="InterPro"/>
</dbReference>
<protein>
    <submittedName>
        <fullName evidence="9">Cytochrome P450 monooxygenase</fullName>
    </submittedName>
</protein>
<dbReference type="Gene3D" id="1.10.630.10">
    <property type="entry name" value="Cytochrome P450"/>
    <property type="match status" value="1"/>
</dbReference>
<dbReference type="GO" id="GO:0004497">
    <property type="term" value="F:monooxygenase activity"/>
    <property type="evidence" value="ECO:0007669"/>
    <property type="project" value="UniProtKB-KW"/>
</dbReference>
<evidence type="ECO:0000256" key="1">
    <source>
        <dbReference type="ARBA" id="ARBA00010617"/>
    </source>
</evidence>
<gene>
    <name evidence="9" type="primary">g3099</name>
</gene>
<feature type="transmembrane region" description="Helical" evidence="8">
    <location>
        <begin position="13"/>
        <end position="34"/>
    </location>
</feature>
<evidence type="ECO:0000256" key="3">
    <source>
        <dbReference type="ARBA" id="ARBA00022723"/>
    </source>
</evidence>
<evidence type="ECO:0000313" key="9">
    <source>
        <dbReference type="EMBL" id="AVY05533.1"/>
    </source>
</evidence>
<keyword evidence="4" id="KW-0560">Oxidoreductase</keyword>
<dbReference type="SUPFAM" id="SSF48264">
    <property type="entry name" value="Cytochrome P450"/>
    <property type="match status" value="1"/>
</dbReference>
<keyword evidence="2 7" id="KW-0349">Heme</keyword>
<dbReference type="PANTHER" id="PTHR24291:SF50">
    <property type="entry name" value="BIFUNCTIONAL ALBAFLAVENONE MONOOXYGENASE_TERPENE SYNTHASE"/>
    <property type="match status" value="1"/>
</dbReference>
<dbReference type="InterPro" id="IPR050196">
    <property type="entry name" value="Cytochrome_P450_Monoox"/>
</dbReference>
<dbReference type="GO" id="GO:0005506">
    <property type="term" value="F:iron ion binding"/>
    <property type="evidence" value="ECO:0007669"/>
    <property type="project" value="InterPro"/>
</dbReference>
<dbReference type="InterPro" id="IPR036396">
    <property type="entry name" value="Cyt_P450_sf"/>
</dbReference>
<comment type="cofactor">
    <cofactor evidence="7">
        <name>heme</name>
        <dbReference type="ChEBI" id="CHEBI:30413"/>
    </cofactor>
</comment>
<keyword evidence="3 7" id="KW-0479">Metal-binding</keyword>
<dbReference type="Pfam" id="PF00067">
    <property type="entry name" value="p450"/>
    <property type="match status" value="1"/>
</dbReference>
<keyword evidence="6 9" id="KW-0503">Monooxygenase</keyword>
<evidence type="ECO:0000256" key="5">
    <source>
        <dbReference type="ARBA" id="ARBA00023004"/>
    </source>
</evidence>
<dbReference type="PRINTS" id="PR00385">
    <property type="entry name" value="P450"/>
</dbReference>
<name>A0A2R4QF56_9PEZI</name>
<evidence type="ECO:0000256" key="8">
    <source>
        <dbReference type="SAM" id="Phobius"/>
    </source>
</evidence>
<accession>A0A2R4QF56</accession>
<dbReference type="GO" id="GO:0020037">
    <property type="term" value="F:heme binding"/>
    <property type="evidence" value="ECO:0007669"/>
    <property type="project" value="InterPro"/>
</dbReference>
<dbReference type="CDD" id="cd11051">
    <property type="entry name" value="CYP59-like"/>
    <property type="match status" value="1"/>
</dbReference>
<dbReference type="InterPro" id="IPR001128">
    <property type="entry name" value="Cyt_P450"/>
</dbReference>
<feature type="binding site" description="axial binding residue" evidence="7">
    <location>
        <position position="481"/>
    </location>
    <ligand>
        <name>heme</name>
        <dbReference type="ChEBI" id="CHEBI:30413"/>
    </ligand>
    <ligandPart>
        <name>Fe</name>
        <dbReference type="ChEBI" id="CHEBI:18248"/>
    </ligandPart>
</feature>